<dbReference type="PANTHER" id="PTHR48112:SF22">
    <property type="entry name" value="MITOCHONDRIAL TRANSCRIPTION FACTOR A, ISOFORM B"/>
    <property type="match status" value="1"/>
</dbReference>
<keyword evidence="1 2" id="KW-0238">DNA-binding</keyword>
<feature type="region of interest" description="Disordered" evidence="3">
    <location>
        <begin position="193"/>
        <end position="222"/>
    </location>
</feature>
<dbReference type="InterPro" id="IPR009071">
    <property type="entry name" value="HMG_box_dom"/>
</dbReference>
<organism evidence="5">
    <name type="scientific">Chaetoceros debilis</name>
    <dbReference type="NCBI Taxonomy" id="122233"/>
    <lineage>
        <taxon>Eukaryota</taxon>
        <taxon>Sar</taxon>
        <taxon>Stramenopiles</taxon>
        <taxon>Ochrophyta</taxon>
        <taxon>Bacillariophyta</taxon>
        <taxon>Coscinodiscophyceae</taxon>
        <taxon>Chaetocerotophycidae</taxon>
        <taxon>Chaetocerotales</taxon>
        <taxon>Chaetocerotaceae</taxon>
        <taxon>Chaetoceros</taxon>
    </lineage>
</organism>
<proteinExistence type="predicted"/>
<dbReference type="EMBL" id="HBIO01031105">
    <property type="protein sequence ID" value="CAE0478986.1"/>
    <property type="molecule type" value="Transcribed_RNA"/>
</dbReference>
<dbReference type="GO" id="GO:0005634">
    <property type="term" value="C:nucleus"/>
    <property type="evidence" value="ECO:0007669"/>
    <property type="project" value="UniProtKB-UniRule"/>
</dbReference>
<dbReference type="PROSITE" id="PS50118">
    <property type="entry name" value="HMG_BOX_2"/>
    <property type="match status" value="1"/>
</dbReference>
<evidence type="ECO:0000256" key="3">
    <source>
        <dbReference type="SAM" id="MobiDB-lite"/>
    </source>
</evidence>
<feature type="DNA-binding region" description="HMG box" evidence="2">
    <location>
        <begin position="30"/>
        <end position="103"/>
    </location>
</feature>
<feature type="domain" description="HMG box" evidence="4">
    <location>
        <begin position="30"/>
        <end position="103"/>
    </location>
</feature>
<name>A0A7S3VGD8_9STRA</name>
<feature type="region of interest" description="Disordered" evidence="3">
    <location>
        <begin position="1"/>
        <end position="30"/>
    </location>
</feature>
<protein>
    <recommendedName>
        <fullName evidence="4">HMG box domain-containing protein</fullName>
    </recommendedName>
</protein>
<evidence type="ECO:0000256" key="1">
    <source>
        <dbReference type="ARBA" id="ARBA00023125"/>
    </source>
</evidence>
<dbReference type="Gene3D" id="1.10.30.10">
    <property type="entry name" value="High mobility group box domain"/>
    <property type="match status" value="1"/>
</dbReference>
<dbReference type="PANTHER" id="PTHR48112">
    <property type="entry name" value="HIGH MOBILITY GROUP PROTEIN DSP1"/>
    <property type="match status" value="1"/>
</dbReference>
<dbReference type="Pfam" id="PF09011">
    <property type="entry name" value="HMG_box_2"/>
    <property type="match status" value="1"/>
</dbReference>
<dbReference type="InterPro" id="IPR050342">
    <property type="entry name" value="HMGB"/>
</dbReference>
<feature type="region of interest" description="Disordered" evidence="3">
    <location>
        <begin position="106"/>
        <end position="131"/>
    </location>
</feature>
<accession>A0A7S3VGD8</accession>
<dbReference type="SMART" id="SM00398">
    <property type="entry name" value="HMG"/>
    <property type="match status" value="1"/>
</dbReference>
<dbReference type="AlphaFoldDB" id="A0A7S3VGD8"/>
<dbReference type="GO" id="GO:0003677">
    <property type="term" value="F:DNA binding"/>
    <property type="evidence" value="ECO:0007669"/>
    <property type="project" value="UniProtKB-UniRule"/>
</dbReference>
<gene>
    <name evidence="5" type="ORF">CDEB00056_LOCUS23839</name>
</gene>
<reference evidence="5" key="1">
    <citation type="submission" date="2021-01" db="EMBL/GenBank/DDBJ databases">
        <authorList>
            <person name="Corre E."/>
            <person name="Pelletier E."/>
            <person name="Niang G."/>
            <person name="Scheremetjew M."/>
            <person name="Finn R."/>
            <person name="Kale V."/>
            <person name="Holt S."/>
            <person name="Cochrane G."/>
            <person name="Meng A."/>
            <person name="Brown T."/>
            <person name="Cohen L."/>
        </authorList>
    </citation>
    <scope>NUCLEOTIDE SEQUENCE</scope>
    <source>
        <strain evidence="5">MM31A-1</strain>
    </source>
</reference>
<sequence>MVVSSNGKGPRMARATQKRKSRFRKAPQAPKRFKSAYIFFSTDTMQRIKNEQKRKGSNRQKITDISKRISHEWKALPAEERKKWELIAKTDKERFIAEKKNYKGPWQLPIKSGSQDSESLQLEEPSDASLLSESDTVISNFSQHDGIRNRNFYKGKIHHNQPPTLPLQGNDTKRLTNVSQEERDAAHNLVSLFQQRSKPRDDMDSFSTSHQEDLSIPERPNPNYEFQDIQGRHMHYKPLYRNDYSSGNYANHNGVYTHYNVPNAPRHSPPQGYGFY</sequence>
<evidence type="ECO:0000313" key="5">
    <source>
        <dbReference type="EMBL" id="CAE0478986.1"/>
    </source>
</evidence>
<dbReference type="SUPFAM" id="SSF47095">
    <property type="entry name" value="HMG-box"/>
    <property type="match status" value="1"/>
</dbReference>
<evidence type="ECO:0000256" key="2">
    <source>
        <dbReference type="PROSITE-ProRule" id="PRU00267"/>
    </source>
</evidence>
<evidence type="ECO:0000259" key="4">
    <source>
        <dbReference type="PROSITE" id="PS50118"/>
    </source>
</evidence>
<dbReference type="InterPro" id="IPR036910">
    <property type="entry name" value="HMG_box_dom_sf"/>
</dbReference>
<feature type="compositionally biased region" description="Basic residues" evidence="3">
    <location>
        <begin position="16"/>
        <end position="25"/>
    </location>
</feature>
<keyword evidence="2" id="KW-0539">Nucleus</keyword>